<sequence length="437" mass="50091">QDISAQVLDAFEKSPRVMLPEVNGLADFLEKPIPDSMKIPLLQHEYDSFLIRNMEDMCTSEDLNILFRVSETENAYGFTSKMIGPLIWNDPPSREKTEYSYVSFWDANIRFPLELFIPDGTSIRNSSQHMGIFSKWPNFGFILNHVCLFRGEEKSSINDEDAKAELRDKLYWIYDPAPYVLGYYANRSDVTFVAICRPLHGYNPDVINIVKSNLNRRRGRILNLRRMINLSILIKSLQDVIGWHESPEFRPIIRKRQTIIVCAKNIKKTFTNRTESDERVEKLRNLGVVYLGPKGMSVKPKNQKELLEAVVCILEALVAMHGGDDPIFHQDIRWPNIIRLPGASNEPSKWILIDWDEADGPPTQPATHLATENHAPEVFQKDHHGEVDIWSVGELITAASKWIFGLSSNLIEFGKELQSDNRPTAQNALEKLKSFLK</sequence>
<feature type="non-terminal residue" evidence="1">
    <location>
        <position position="1"/>
    </location>
</feature>
<dbReference type="Gene3D" id="1.10.510.10">
    <property type="entry name" value="Transferase(Phosphotransferase) domain 1"/>
    <property type="match status" value="1"/>
</dbReference>
<proteinExistence type="predicted"/>
<dbReference type="SUPFAM" id="SSF56112">
    <property type="entry name" value="Protein kinase-like (PK-like)"/>
    <property type="match status" value="1"/>
</dbReference>
<name>A0A9N9HQ36_9GLOM</name>
<dbReference type="Proteomes" id="UP000789508">
    <property type="component" value="Unassembled WGS sequence"/>
</dbReference>
<reference evidence="1" key="1">
    <citation type="submission" date="2021-06" db="EMBL/GenBank/DDBJ databases">
        <authorList>
            <person name="Kallberg Y."/>
            <person name="Tangrot J."/>
            <person name="Rosling A."/>
        </authorList>
    </citation>
    <scope>NUCLEOTIDE SEQUENCE</scope>
    <source>
        <strain evidence="1">FL130A</strain>
    </source>
</reference>
<protein>
    <submittedName>
        <fullName evidence="1">14701_t:CDS:1</fullName>
    </submittedName>
</protein>
<gene>
    <name evidence="1" type="ORF">ALEPTO_LOCUS11551</name>
</gene>
<dbReference type="OrthoDB" id="2424532at2759"/>
<organism evidence="1 2">
    <name type="scientific">Ambispora leptoticha</name>
    <dbReference type="NCBI Taxonomy" id="144679"/>
    <lineage>
        <taxon>Eukaryota</taxon>
        <taxon>Fungi</taxon>
        <taxon>Fungi incertae sedis</taxon>
        <taxon>Mucoromycota</taxon>
        <taxon>Glomeromycotina</taxon>
        <taxon>Glomeromycetes</taxon>
        <taxon>Archaeosporales</taxon>
        <taxon>Ambisporaceae</taxon>
        <taxon>Ambispora</taxon>
    </lineage>
</organism>
<dbReference type="AlphaFoldDB" id="A0A9N9HQ36"/>
<dbReference type="EMBL" id="CAJVPS010019265">
    <property type="protein sequence ID" value="CAG8700430.1"/>
    <property type="molecule type" value="Genomic_DNA"/>
</dbReference>
<dbReference type="InterPro" id="IPR011009">
    <property type="entry name" value="Kinase-like_dom_sf"/>
</dbReference>
<comment type="caution">
    <text evidence="1">The sequence shown here is derived from an EMBL/GenBank/DDBJ whole genome shotgun (WGS) entry which is preliminary data.</text>
</comment>
<keyword evidence="2" id="KW-1185">Reference proteome</keyword>
<evidence type="ECO:0000313" key="2">
    <source>
        <dbReference type="Proteomes" id="UP000789508"/>
    </source>
</evidence>
<accession>A0A9N9HQ36</accession>
<evidence type="ECO:0000313" key="1">
    <source>
        <dbReference type="EMBL" id="CAG8700430.1"/>
    </source>
</evidence>